<dbReference type="STRING" id="425265.A8PUJ7"/>
<sequence length="392" mass="45413">MLRRYLKRGTVRRIQCARYSQKASDKLFEDAVREEAQESSVKTPLVLQDPNDPVWTGDERLEHTVLRMLMDKYKPLRRQEDGRTAEKNRLARAQKPTDLPTTTSLEEHSRHTILKPHTPQGQPWNAVYVRPSHATSNEPQVYRGKYLSPESHKSDMAKQLAKRGITSSQLALDDRKAMGELRDSLRRSLHRDRIEKAMDIRLLRYDKTRLADAKEKPQDEEVKLPSSSQQPFLAMVGATKGLAGIAEQKIVEALKSGQLQANSLRGRPIPRDYNETNPYLQREEFVLNRMIQRQGAMPPWVQLNNDMQRDILFLRQRVQHAWICRALKNLDETNAWLDLAPVGVQWHAKSNDADNDLPSFRIEPRNEAEQRTLEWVRAFRDAAWIPARVNIP</sequence>
<reference evidence="3 4" key="1">
    <citation type="journal article" date="2007" name="Proc. Natl. Acad. Sci. U.S.A.">
        <title>Dandruff-associated Malassezia genomes reveal convergent and divergent virulence traits shared with plant and human fungal pathogens.</title>
        <authorList>
            <person name="Xu J."/>
            <person name="Saunders C.W."/>
            <person name="Hu P."/>
            <person name="Grant R.A."/>
            <person name="Boekhout T."/>
            <person name="Kuramae E.E."/>
            <person name="Kronstad J.W."/>
            <person name="Deangelis Y.M."/>
            <person name="Reeder N.L."/>
            <person name="Johnstone K.R."/>
            <person name="Leland M."/>
            <person name="Fieno A.M."/>
            <person name="Begley W.M."/>
            <person name="Sun Y."/>
            <person name="Lacey M.P."/>
            <person name="Chaudhary T."/>
            <person name="Keough T."/>
            <person name="Chu L."/>
            <person name="Sears R."/>
            <person name="Yuan B."/>
            <person name="Dawson T.L.Jr."/>
        </authorList>
    </citation>
    <scope>NUCLEOTIDE SEQUENCE [LARGE SCALE GENOMIC DNA]</scope>
    <source>
        <strain evidence="4">ATCC MYA-4612 / CBS 7966</strain>
    </source>
</reference>
<organism evidence="3 4">
    <name type="scientific">Malassezia globosa (strain ATCC MYA-4612 / CBS 7966)</name>
    <name type="common">Dandruff-associated fungus</name>
    <dbReference type="NCBI Taxonomy" id="425265"/>
    <lineage>
        <taxon>Eukaryota</taxon>
        <taxon>Fungi</taxon>
        <taxon>Dikarya</taxon>
        <taxon>Basidiomycota</taxon>
        <taxon>Ustilaginomycotina</taxon>
        <taxon>Malasseziomycetes</taxon>
        <taxon>Malasseziales</taxon>
        <taxon>Malasseziaceae</taxon>
        <taxon>Malassezia</taxon>
    </lineage>
</organism>
<evidence type="ECO:0000313" key="3">
    <source>
        <dbReference type="EMBL" id="EDP44894.1"/>
    </source>
</evidence>
<accession>A8PUJ7</accession>
<dbReference type="KEGG" id="mgl:MGL_0701"/>
<dbReference type="VEuPathDB" id="FungiDB:MGL_0701"/>
<keyword evidence="4" id="KW-1185">Reference proteome</keyword>
<feature type="compositionally biased region" description="Basic and acidic residues" evidence="1">
    <location>
        <begin position="77"/>
        <end position="89"/>
    </location>
</feature>
<dbReference type="AlphaFoldDB" id="A8PUJ7"/>
<dbReference type="OMA" id="PWHTTFK"/>
<gene>
    <name evidence="3" type="ORF">MGL_0701</name>
</gene>
<dbReference type="InParanoid" id="A8PUJ7"/>
<dbReference type="Pfam" id="PF09350">
    <property type="entry name" value="DJC28_CD"/>
    <property type="match status" value="1"/>
</dbReference>
<dbReference type="PANTHER" id="PTHR39394">
    <property type="entry name" value="YALI0E31793P"/>
    <property type="match status" value="1"/>
</dbReference>
<feature type="domain" description="DnaJ homologue subfamily C member 28 conserved" evidence="2">
    <location>
        <begin position="245"/>
        <end position="311"/>
    </location>
</feature>
<protein>
    <recommendedName>
        <fullName evidence="2">DnaJ homologue subfamily C member 28 conserved domain-containing protein</fullName>
    </recommendedName>
</protein>
<evidence type="ECO:0000256" key="1">
    <source>
        <dbReference type="SAM" id="MobiDB-lite"/>
    </source>
</evidence>
<dbReference type="OrthoDB" id="547796at2759"/>
<dbReference type="InterPro" id="IPR018961">
    <property type="entry name" value="DnaJ_homolog_subfam-C_membr-28"/>
</dbReference>
<name>A8PUJ7_MALGO</name>
<evidence type="ECO:0000259" key="2">
    <source>
        <dbReference type="Pfam" id="PF09350"/>
    </source>
</evidence>
<comment type="caution">
    <text evidence="3">The sequence shown here is derived from an EMBL/GenBank/DDBJ whole genome shotgun (WGS) entry which is preliminary data.</text>
</comment>
<dbReference type="EMBL" id="AAYY01000002">
    <property type="protein sequence ID" value="EDP44894.1"/>
    <property type="molecule type" value="Genomic_DNA"/>
</dbReference>
<proteinExistence type="predicted"/>
<dbReference type="Proteomes" id="UP000008837">
    <property type="component" value="Unassembled WGS sequence"/>
</dbReference>
<dbReference type="RefSeq" id="XP_001732108.1">
    <property type="nucleotide sequence ID" value="XM_001732056.1"/>
</dbReference>
<feature type="region of interest" description="Disordered" evidence="1">
    <location>
        <begin position="77"/>
        <end position="123"/>
    </location>
</feature>
<dbReference type="PANTHER" id="PTHR39394:SF1">
    <property type="entry name" value="DNAJ HOMOLOGUE SUBFAMILY C MEMBER 28 CONSERVED DOMAIN-CONTAINING PROTEIN"/>
    <property type="match status" value="1"/>
</dbReference>
<dbReference type="GeneID" id="5856414"/>
<evidence type="ECO:0000313" key="4">
    <source>
        <dbReference type="Proteomes" id="UP000008837"/>
    </source>
</evidence>